<protein>
    <submittedName>
        <fullName evidence="2">Uncharacterized protein</fullName>
    </submittedName>
</protein>
<feature type="transmembrane region" description="Helical" evidence="1">
    <location>
        <begin position="153"/>
        <end position="174"/>
    </location>
</feature>
<accession>A0A0P0NY35</accession>
<feature type="transmembrane region" description="Helical" evidence="1">
    <location>
        <begin position="23"/>
        <end position="40"/>
    </location>
</feature>
<keyword evidence="3" id="KW-1185">Reference proteome</keyword>
<reference evidence="2 3" key="1">
    <citation type="submission" date="2015-10" db="EMBL/GenBank/DDBJ databases">
        <title>Conservation of the essential genome among Caulobacter and Brevundimonas species.</title>
        <authorList>
            <person name="Scott D."/>
            <person name="Ely B."/>
        </authorList>
    </citation>
    <scope>NUCLEOTIDE SEQUENCE [LARGE SCALE GENOMIC DNA]</scope>
    <source>
        <strain evidence="2 3">CB4</strain>
    </source>
</reference>
<dbReference type="OrthoDB" id="7188803at2"/>
<proteinExistence type="predicted"/>
<keyword evidence="1" id="KW-0812">Transmembrane</keyword>
<evidence type="ECO:0000313" key="2">
    <source>
        <dbReference type="EMBL" id="ALL12681.1"/>
    </source>
</evidence>
<sequence length="264" mass="26549">MTDGSVAIGATVRAGVAGLGPSVRACWGALLVAVVLSVVSRQLPPGLGLVALLGEIAAVALACGALYRNAFGRASGLAGLRWGQDEWRLLGVQALVGVFLFVVATVLLLVVGAIALGVARANAPGFDATSSQAWQDALAGSGPGTLVAGAAPLVGLGLLIWLGLRLSLAAAASVDQSGVRVLSAFPLTRGASLQVFVAGLVLAAPIAGLMAVLNLLGRWTGPGLDGGLAAFCAIFGYVYLAPVWTSALVHVYRQRQPAAPLQEV</sequence>
<dbReference type="STRING" id="69395.AQ619_04550"/>
<organism evidence="2 3">
    <name type="scientific">Caulobacter henricii</name>
    <dbReference type="NCBI Taxonomy" id="69395"/>
    <lineage>
        <taxon>Bacteria</taxon>
        <taxon>Pseudomonadati</taxon>
        <taxon>Pseudomonadota</taxon>
        <taxon>Alphaproteobacteria</taxon>
        <taxon>Caulobacterales</taxon>
        <taxon>Caulobacteraceae</taxon>
        <taxon>Caulobacter</taxon>
    </lineage>
</organism>
<feature type="transmembrane region" description="Helical" evidence="1">
    <location>
        <begin position="89"/>
        <end position="116"/>
    </location>
</feature>
<feature type="transmembrane region" description="Helical" evidence="1">
    <location>
        <begin position="195"/>
        <end position="216"/>
    </location>
</feature>
<dbReference type="EMBL" id="CP013002">
    <property type="protein sequence ID" value="ALL12681.1"/>
    <property type="molecule type" value="Genomic_DNA"/>
</dbReference>
<keyword evidence="1" id="KW-1133">Transmembrane helix</keyword>
<dbReference type="AlphaFoldDB" id="A0A0P0NY35"/>
<feature type="transmembrane region" description="Helical" evidence="1">
    <location>
        <begin position="228"/>
        <end position="252"/>
    </location>
</feature>
<dbReference type="Proteomes" id="UP000056905">
    <property type="component" value="Chromosome"/>
</dbReference>
<feature type="transmembrane region" description="Helical" evidence="1">
    <location>
        <begin position="46"/>
        <end position="68"/>
    </location>
</feature>
<keyword evidence="1" id="KW-0472">Membrane</keyword>
<evidence type="ECO:0000256" key="1">
    <source>
        <dbReference type="SAM" id="Phobius"/>
    </source>
</evidence>
<dbReference type="KEGG" id="chq:AQ619_04550"/>
<gene>
    <name evidence="2" type="ORF">AQ619_04550</name>
</gene>
<name>A0A0P0NY35_9CAUL</name>
<dbReference type="RefSeq" id="WP_062144875.1">
    <property type="nucleotide sequence ID" value="NZ_CP013002.1"/>
</dbReference>
<evidence type="ECO:0000313" key="3">
    <source>
        <dbReference type="Proteomes" id="UP000056905"/>
    </source>
</evidence>